<feature type="repeat" description="WD" evidence="3">
    <location>
        <begin position="485"/>
        <end position="526"/>
    </location>
</feature>
<keyword evidence="6" id="KW-1185">Reference proteome</keyword>
<dbReference type="CTD" id="151790"/>
<protein>
    <submittedName>
        <fullName evidence="7">WD repeat-containing protein 49</fullName>
    </submittedName>
</protein>
<dbReference type="SMART" id="SM00320">
    <property type="entry name" value="WD40"/>
    <property type="match status" value="10"/>
</dbReference>
<dbReference type="InterPro" id="IPR015943">
    <property type="entry name" value="WD40/YVTN_repeat-like_dom_sf"/>
</dbReference>
<dbReference type="Gene3D" id="2.130.10.10">
    <property type="entry name" value="YVTN repeat-like/Quinoprotein amine dehydrogenase"/>
    <property type="match status" value="3"/>
</dbReference>
<proteinExistence type="predicted"/>
<dbReference type="PANTHER" id="PTHR44324:SF1">
    <property type="entry name" value="WD REPEAT-CONTAINING PROTEIN 49"/>
    <property type="match status" value="1"/>
</dbReference>
<feature type="domain" description="EF-hand" evidence="5">
    <location>
        <begin position="81"/>
        <end position="116"/>
    </location>
</feature>
<dbReference type="InterPro" id="IPR051242">
    <property type="entry name" value="WD-EF-hand_domain"/>
</dbReference>
<dbReference type="GO" id="GO:0005509">
    <property type="term" value="F:calcium ion binding"/>
    <property type="evidence" value="ECO:0007669"/>
    <property type="project" value="InterPro"/>
</dbReference>
<dbReference type="SUPFAM" id="SSF47473">
    <property type="entry name" value="EF-hand"/>
    <property type="match status" value="1"/>
</dbReference>
<dbReference type="InterPro" id="IPR001680">
    <property type="entry name" value="WD40_rpt"/>
</dbReference>
<dbReference type="PANTHER" id="PTHR44324">
    <property type="entry name" value="WD40 REPEAT DOMAIN 95"/>
    <property type="match status" value="1"/>
</dbReference>
<dbReference type="InterPro" id="IPR002048">
    <property type="entry name" value="EF_hand_dom"/>
</dbReference>
<feature type="repeat" description="WD" evidence="3">
    <location>
        <begin position="399"/>
        <end position="440"/>
    </location>
</feature>
<organism evidence="6 7">
    <name type="scientific">Chrysochloris asiatica</name>
    <name type="common">Cape golden mole</name>
    <dbReference type="NCBI Taxonomy" id="185453"/>
    <lineage>
        <taxon>Eukaryota</taxon>
        <taxon>Metazoa</taxon>
        <taxon>Chordata</taxon>
        <taxon>Craniata</taxon>
        <taxon>Vertebrata</taxon>
        <taxon>Euteleostomi</taxon>
        <taxon>Mammalia</taxon>
        <taxon>Eutheria</taxon>
        <taxon>Afrotheria</taxon>
        <taxon>Chrysochloridae</taxon>
        <taxon>Chrysochlorinae</taxon>
        <taxon>Chrysochloris</taxon>
    </lineage>
</organism>
<dbReference type="PROSITE" id="PS50082">
    <property type="entry name" value="WD_REPEATS_2"/>
    <property type="match status" value="4"/>
</dbReference>
<name>A0A9B0WNC4_CHRAS</name>
<evidence type="ECO:0000256" key="3">
    <source>
        <dbReference type="PROSITE-ProRule" id="PRU00221"/>
    </source>
</evidence>
<accession>A0A9B0WNC4</accession>
<sequence length="1043" mass="118623">MSYQNATSELTLGSRPGLNNLQRAEGATEDGDYGWALLENQLSVEDFVKIQSAFESPEPRQTISMSREQFVQRMKEIIGWGTKKDYQELFDKVDVARDGFINWDMLTSFMLLALYEKDEQAKATVVPQWKTLEFLPVKHKDTIQKIIFLKSSSRYLTISKEGLLGIWGENLKLQKLHPITSDVTKLKHLWVTSMVSLENVNKIAVAFTSKEICFYDLLSKEEFPCQYKLQGLKATPFCMDYWYNPLDANESLLTFGDITGKVQAISFTTALISLFERPATAHEDEDGTMTIHWGDLLSGDHKCCFTLEHTLHQGDWVRQVSYAASLDAIISSTTSNINSVVLAWREKSKRHLKMTSFNIAQGIHAFDYHSQLNLIATAGIDNKVCLWNPYVVSKPTGILWGHSASVIAVQFFAERKQLFSFSKDKVLRLWDIQHQLSIQRIACSFPRSQDFRCLFHFDESHGCLFISFNNQLALLAMKREASKRVKSHERAVTCVLYSSILKQVISSDTGSTVSFWMIDTGQKIKQFTGCHGNAEISTMALDANETRLLTGSTDGTVKIWDFNGYCHHTLNVGQDGAVDISQILVLKKTILVTGWERTITVFRPQNFNQFFIQPEEWKGGIRHHDDILCAAFLPPQTLATGSYDGEIVLWNNSTENAHHVLHPDYQRLLKSNLDIESHKLLSAGRSSPTIPLKDQTTLRTSSSEIDTEGNNAVMRLCFLESRKNIAVAEGANLVSCGGSGYVRFWDTSKKQLLAEFLAHTGAGSITMSTDKLNRYLVTGDLDGWLKIWNIEEYCCNSSKNKVTQPPTLIRSFQPHEDRISCLEMCELSGRSLIISSSADRSISVTDVCCSGTWIFGQAKHWQIKNYISLPERDTNLMESEIQEKSLRKTPLLSKEESCLDPMGHYLLDQKNKDSIVLSSEDINLSMKYKERNIYKKKTQKIHNYEVIRKASSAFRSLSIGALKELPEVNKPTFLLDHEEYFKEDTEENYSPMPEILPLSENLRAVFDEKNLFPKEILDREQRAKQLCQETSSEVKIKRNKKHL</sequence>
<dbReference type="RefSeq" id="XP_006861916.1">
    <property type="nucleotide sequence ID" value="XM_006861854.1"/>
</dbReference>
<dbReference type="SUPFAM" id="SSF50978">
    <property type="entry name" value="WD40 repeat-like"/>
    <property type="match status" value="2"/>
</dbReference>
<feature type="repeat" description="WD" evidence="3">
    <location>
        <begin position="536"/>
        <end position="563"/>
    </location>
</feature>
<dbReference type="InterPro" id="IPR011992">
    <property type="entry name" value="EF-hand-dom_pair"/>
</dbReference>
<dbReference type="Pfam" id="PF00400">
    <property type="entry name" value="WD40"/>
    <property type="match status" value="4"/>
</dbReference>
<feature type="repeat" description="WD" evidence="3">
    <location>
        <begin position="623"/>
        <end position="660"/>
    </location>
</feature>
<keyword evidence="1 3" id="KW-0853">WD repeat</keyword>
<dbReference type="Proteomes" id="UP000504623">
    <property type="component" value="Unplaced"/>
</dbReference>
<dbReference type="AlphaFoldDB" id="A0A9B0WNC4"/>
<dbReference type="PROSITE" id="PS50222">
    <property type="entry name" value="EF_HAND_2"/>
    <property type="match status" value="1"/>
</dbReference>
<feature type="region of interest" description="Disordered" evidence="4">
    <location>
        <begin position="1"/>
        <end position="22"/>
    </location>
</feature>
<evidence type="ECO:0000313" key="6">
    <source>
        <dbReference type="Proteomes" id="UP000504623"/>
    </source>
</evidence>
<dbReference type="InterPro" id="IPR019775">
    <property type="entry name" value="WD40_repeat_CS"/>
</dbReference>
<dbReference type="PROSITE" id="PS00678">
    <property type="entry name" value="WD_REPEATS_1"/>
    <property type="match status" value="1"/>
</dbReference>
<dbReference type="InterPro" id="IPR020472">
    <property type="entry name" value="WD40_PAC1"/>
</dbReference>
<evidence type="ECO:0000256" key="2">
    <source>
        <dbReference type="ARBA" id="ARBA00022737"/>
    </source>
</evidence>
<dbReference type="InterPro" id="IPR036322">
    <property type="entry name" value="WD40_repeat_dom_sf"/>
</dbReference>
<reference evidence="7" key="1">
    <citation type="submission" date="2025-08" db="UniProtKB">
        <authorList>
            <consortium name="RefSeq"/>
        </authorList>
    </citation>
    <scope>IDENTIFICATION</scope>
    <source>
        <tissue evidence="7">Spleen</tissue>
    </source>
</reference>
<evidence type="ECO:0000259" key="5">
    <source>
        <dbReference type="PROSITE" id="PS50222"/>
    </source>
</evidence>
<evidence type="ECO:0000256" key="1">
    <source>
        <dbReference type="ARBA" id="ARBA00022574"/>
    </source>
</evidence>
<dbReference type="PROSITE" id="PS50294">
    <property type="entry name" value="WD_REPEATS_REGION"/>
    <property type="match status" value="2"/>
</dbReference>
<dbReference type="PRINTS" id="PR00320">
    <property type="entry name" value="GPROTEINBRPT"/>
</dbReference>
<dbReference type="OrthoDB" id="10251381at2759"/>
<dbReference type="GeneID" id="102830829"/>
<keyword evidence="2" id="KW-0677">Repeat</keyword>
<evidence type="ECO:0000313" key="7">
    <source>
        <dbReference type="RefSeq" id="XP_006861916.1"/>
    </source>
</evidence>
<gene>
    <name evidence="7" type="primary">WDR49</name>
</gene>
<evidence type="ECO:0000256" key="4">
    <source>
        <dbReference type="SAM" id="MobiDB-lite"/>
    </source>
</evidence>